<dbReference type="InterPro" id="IPR004509">
    <property type="entry name" value="Competence_ComEA_HhH"/>
</dbReference>
<keyword evidence="1" id="KW-0732">Signal</keyword>
<proteinExistence type="predicted"/>
<dbReference type="PANTHER" id="PTHR21180:SF32">
    <property type="entry name" value="ENDONUCLEASE_EXONUCLEASE_PHOSPHATASE FAMILY DOMAIN-CONTAINING PROTEIN 1"/>
    <property type="match status" value="1"/>
</dbReference>
<dbReference type="PANTHER" id="PTHR21180">
    <property type="entry name" value="ENDONUCLEASE/EXONUCLEASE/PHOSPHATASE FAMILY DOMAIN-CONTAINING PROTEIN 1"/>
    <property type="match status" value="1"/>
</dbReference>
<dbReference type="InterPro" id="IPR010994">
    <property type="entry name" value="RuvA_2-like"/>
</dbReference>
<protein>
    <submittedName>
        <fullName evidence="2">Helix-hairpin-helix domain-containing protein</fullName>
    </submittedName>
</protein>
<evidence type="ECO:0000313" key="3">
    <source>
        <dbReference type="Proteomes" id="UP000651208"/>
    </source>
</evidence>
<accession>A0ABR7QZN3</accession>
<dbReference type="NCBIfam" id="TIGR00426">
    <property type="entry name" value="competence protein ComEA helix-hairpin-helix repeat region"/>
    <property type="match status" value="1"/>
</dbReference>
<feature type="chain" id="PRO_5046108048" evidence="1">
    <location>
        <begin position="27"/>
        <end position="106"/>
    </location>
</feature>
<reference evidence="2 3" key="1">
    <citation type="submission" date="2020-06" db="EMBL/GenBank/DDBJ databases">
        <title>Frischella cerana isolated from Apis cerana gut homogenate.</title>
        <authorList>
            <person name="Wolter L.A."/>
            <person name="Suenami S."/>
            <person name="Miyazaki R."/>
        </authorList>
    </citation>
    <scope>NUCLEOTIDE SEQUENCE [LARGE SCALE GENOMIC DNA]</scope>
    <source>
        <strain evidence="2 3">Ac13</strain>
    </source>
</reference>
<organism evidence="2 3">
    <name type="scientific">Frischella japonica</name>
    <dbReference type="NCBI Taxonomy" id="2741544"/>
    <lineage>
        <taxon>Bacteria</taxon>
        <taxon>Pseudomonadati</taxon>
        <taxon>Pseudomonadota</taxon>
        <taxon>Gammaproteobacteria</taxon>
        <taxon>Orbales</taxon>
        <taxon>Orbaceae</taxon>
        <taxon>Frischella</taxon>
    </lineage>
</organism>
<comment type="caution">
    <text evidence="2">The sequence shown here is derived from an EMBL/GenBank/DDBJ whole genome shotgun (WGS) entry which is preliminary data.</text>
</comment>
<name>A0ABR7QZN3_9GAMM</name>
<gene>
    <name evidence="2" type="ORF">FcAc13_09825</name>
</gene>
<dbReference type="Gene3D" id="1.10.150.280">
    <property type="entry name" value="AF1531-like domain"/>
    <property type="match status" value="1"/>
</dbReference>
<dbReference type="Pfam" id="PF12836">
    <property type="entry name" value="HHH_3"/>
    <property type="match status" value="1"/>
</dbReference>
<dbReference type="EMBL" id="JABURY010000019">
    <property type="protein sequence ID" value="MBC9131600.1"/>
    <property type="molecule type" value="Genomic_DNA"/>
</dbReference>
<sequence length="106" mass="11691">MKKFKVYFNVIILLLLTINLSPTAMAEQQTSENNPPNQIAQMATVNINTASAEELVKGLNGIGLNKAKKIIEYRDKFGPFVTIEQLKEVSGIGQSILDRNNGKISL</sequence>
<dbReference type="InterPro" id="IPR051675">
    <property type="entry name" value="Endo/Exo/Phosphatase_dom_1"/>
</dbReference>
<evidence type="ECO:0000256" key="1">
    <source>
        <dbReference type="SAM" id="SignalP"/>
    </source>
</evidence>
<dbReference type="Proteomes" id="UP000651208">
    <property type="component" value="Unassembled WGS sequence"/>
</dbReference>
<dbReference type="RefSeq" id="WP_187756044.1">
    <property type="nucleotide sequence ID" value="NZ_JABURY010000019.1"/>
</dbReference>
<feature type="signal peptide" evidence="1">
    <location>
        <begin position="1"/>
        <end position="26"/>
    </location>
</feature>
<dbReference type="SUPFAM" id="SSF47781">
    <property type="entry name" value="RuvA domain 2-like"/>
    <property type="match status" value="1"/>
</dbReference>
<evidence type="ECO:0000313" key="2">
    <source>
        <dbReference type="EMBL" id="MBC9131600.1"/>
    </source>
</evidence>
<keyword evidence="3" id="KW-1185">Reference proteome</keyword>